<evidence type="ECO:0000256" key="1">
    <source>
        <dbReference type="SAM" id="SignalP"/>
    </source>
</evidence>
<dbReference type="PANTHER" id="PTHR30032:SF8">
    <property type="entry name" value="GERMINATION-SPECIFIC N-ACETYLMURAMOYL-L-ALANINE AMIDASE"/>
    <property type="match status" value="1"/>
</dbReference>
<accession>A0A949TIQ0</accession>
<dbReference type="PANTHER" id="PTHR30032">
    <property type="entry name" value="N-ACETYLMURAMOYL-L-ALANINE AMIDASE-RELATED"/>
    <property type="match status" value="1"/>
</dbReference>
<dbReference type="InterPro" id="IPR007253">
    <property type="entry name" value="Cell_wall-bd_2"/>
</dbReference>
<proteinExistence type="predicted"/>
<sequence length="517" mass="57052">MKKVISLVAAAVVTLGISNSVHAKSVYNINRLYGDDRYKTSISISNSFSNGKLKNIIIASGRDFPDALAGSVLSKKLNAPIILASDSIEESLDCIQYIKDHLDKDGTIYLLGGAASISNELVDYVKQQGYTSFVRLGGQDRFDTNKYIVNSMNVQKGTPIVIVNAYGFADALSASSVAALNGYPIIMTSNSTLTDEAKDMIKNIEPKEVYIIGGYASVGYNVKNQIRELVPSLESDNLISLAGDDRYETSLSICKYFNVNSDTAVIANGENFPDALSGSALAAKLNAPIVLTDGSDITKQKEFIDKGNFKNIILLGGPSSIDFSIEYELKDPSTITQEEKDYINKLLDYCYSFNTENVKAESYFHDTMNKFTSEDIVAEFENPNTMMDALDKFIELFKDCKSYLQTYEKNLTSLRDEVSKIESPKTLEGGKQLYLNSINSDIQSVNKVINLTGSYIDTFVTFKDAVDSAEESKLDAALKDLEDINKNKIENVEDLRDGNNGIDNLREKLLKIKSNIK</sequence>
<organism evidence="2 3">
    <name type="scientific">Clostridium thailandense</name>
    <dbReference type="NCBI Taxonomy" id="2794346"/>
    <lineage>
        <taxon>Bacteria</taxon>
        <taxon>Bacillati</taxon>
        <taxon>Bacillota</taxon>
        <taxon>Clostridia</taxon>
        <taxon>Eubacteriales</taxon>
        <taxon>Clostridiaceae</taxon>
        <taxon>Clostridium</taxon>
    </lineage>
</organism>
<dbReference type="AlphaFoldDB" id="A0A949TIQ0"/>
<feature type="signal peptide" evidence="1">
    <location>
        <begin position="1"/>
        <end position="23"/>
    </location>
</feature>
<comment type="caution">
    <text evidence="2">The sequence shown here is derived from an EMBL/GenBank/DDBJ whole genome shotgun (WGS) entry which is preliminary data.</text>
</comment>
<dbReference type="EMBL" id="JAEEGC010000049">
    <property type="protein sequence ID" value="MBV7273564.1"/>
    <property type="molecule type" value="Genomic_DNA"/>
</dbReference>
<keyword evidence="1" id="KW-0732">Signal</keyword>
<dbReference type="InterPro" id="IPR051922">
    <property type="entry name" value="Bact_Sporulation_Assoc"/>
</dbReference>
<dbReference type="Proteomes" id="UP000694308">
    <property type="component" value="Unassembled WGS sequence"/>
</dbReference>
<dbReference type="Pfam" id="PF04122">
    <property type="entry name" value="CW_binding_2"/>
    <property type="match status" value="3"/>
</dbReference>
<name>A0A949TIQ0_9CLOT</name>
<keyword evidence="3" id="KW-1185">Reference proteome</keyword>
<reference evidence="2" key="1">
    <citation type="submission" date="2020-12" db="EMBL/GenBank/DDBJ databases">
        <title>Clostridium thailandense sp. nov., a novel acetogenic bacterium isolated from peat land soil in Thailand.</title>
        <authorList>
            <person name="Chaikitkaew S."/>
            <person name="Birkeland N.K."/>
        </authorList>
    </citation>
    <scope>NUCLEOTIDE SEQUENCE</scope>
    <source>
        <strain evidence="2">PL3</strain>
    </source>
</reference>
<protein>
    <submittedName>
        <fullName evidence="2">Cell wall-binding repeat-containing protein</fullName>
    </submittedName>
</protein>
<gene>
    <name evidence="2" type="ORF">I6U48_11650</name>
</gene>
<dbReference type="RefSeq" id="WP_218320632.1">
    <property type="nucleotide sequence ID" value="NZ_JAEEGC010000049.1"/>
</dbReference>
<evidence type="ECO:0000313" key="3">
    <source>
        <dbReference type="Proteomes" id="UP000694308"/>
    </source>
</evidence>
<feature type="chain" id="PRO_5037773830" evidence="1">
    <location>
        <begin position="24"/>
        <end position="517"/>
    </location>
</feature>
<evidence type="ECO:0000313" key="2">
    <source>
        <dbReference type="EMBL" id="MBV7273564.1"/>
    </source>
</evidence>